<dbReference type="InterPro" id="IPR007060">
    <property type="entry name" value="FtsL/DivIC"/>
</dbReference>
<dbReference type="Pfam" id="PF04977">
    <property type="entry name" value="DivIC"/>
    <property type="match status" value="1"/>
</dbReference>
<evidence type="ECO:0008006" key="5">
    <source>
        <dbReference type="Google" id="ProtNLM"/>
    </source>
</evidence>
<evidence type="ECO:0000313" key="4">
    <source>
        <dbReference type="Proteomes" id="UP000192486"/>
    </source>
</evidence>
<feature type="transmembrane region" description="Helical" evidence="2">
    <location>
        <begin position="41"/>
        <end position="60"/>
    </location>
</feature>
<dbReference type="PANTHER" id="PTHR40027:SF1">
    <property type="entry name" value="CELL DIVISION PROTEIN DIVIC"/>
    <property type="match status" value="1"/>
</dbReference>
<organism evidence="3 4">
    <name type="scientific">Sporosarcina ureae</name>
    <dbReference type="NCBI Taxonomy" id="1571"/>
    <lineage>
        <taxon>Bacteria</taxon>
        <taxon>Bacillati</taxon>
        <taxon>Bacillota</taxon>
        <taxon>Bacilli</taxon>
        <taxon>Bacillales</taxon>
        <taxon>Caryophanaceae</taxon>
        <taxon>Sporosarcina</taxon>
    </lineage>
</organism>
<dbReference type="Proteomes" id="UP000192486">
    <property type="component" value="Chromosome"/>
</dbReference>
<sequence>MKKTQKPSTKNVTSIDTDYVRSMQKKENFKKAQQKRLRNRLAVFFVIVCVVAGSLFNMNAGQKEILAAKHKEKAQATATLEDLKEQQEQLNRQLIRLDDDEYIAKLARKEYFLSESNEIIFSIPDKKKESEKDIRKE</sequence>
<accession>A0ABM6JVC0</accession>
<dbReference type="PANTHER" id="PTHR40027">
    <property type="entry name" value="CELL DIVISION PROTEIN DIVIC"/>
    <property type="match status" value="1"/>
</dbReference>
<reference evidence="3 4" key="1">
    <citation type="submission" date="2016-04" db="EMBL/GenBank/DDBJ databases">
        <title>Comparative Genomics and Epigenetics of Sporosarcina ureae.</title>
        <authorList>
            <person name="Oliver A.S."/>
            <person name="Cooper K.K."/>
        </authorList>
    </citation>
    <scope>NUCLEOTIDE SEQUENCE [LARGE SCALE GENOMIC DNA]</scope>
    <source>
        <strain evidence="3 4">S204</strain>
    </source>
</reference>
<name>A0ABM6JVC0_SPOUR</name>
<gene>
    <name evidence="3" type="ORF">SporoS204_08725</name>
</gene>
<dbReference type="EMBL" id="CP015108">
    <property type="protein sequence ID" value="ARF14219.1"/>
    <property type="molecule type" value="Genomic_DNA"/>
</dbReference>
<protein>
    <recommendedName>
        <fullName evidence="5">Cell division protein DivIC</fullName>
    </recommendedName>
</protein>
<keyword evidence="1" id="KW-0175">Coiled coil</keyword>
<keyword evidence="2" id="KW-1133">Transmembrane helix</keyword>
<evidence type="ECO:0000313" key="3">
    <source>
        <dbReference type="EMBL" id="ARF14219.1"/>
    </source>
</evidence>
<keyword evidence="2" id="KW-0812">Transmembrane</keyword>
<proteinExistence type="predicted"/>
<keyword evidence="2" id="KW-0472">Membrane</keyword>
<evidence type="ECO:0000256" key="1">
    <source>
        <dbReference type="SAM" id="Coils"/>
    </source>
</evidence>
<dbReference type="RefSeq" id="WP_029054886.1">
    <property type="nucleotide sequence ID" value="NZ_CP015108.1"/>
</dbReference>
<keyword evidence="4" id="KW-1185">Reference proteome</keyword>
<evidence type="ECO:0000256" key="2">
    <source>
        <dbReference type="SAM" id="Phobius"/>
    </source>
</evidence>
<dbReference type="InterPro" id="IPR039076">
    <property type="entry name" value="DivIC"/>
</dbReference>
<feature type="coiled-coil region" evidence="1">
    <location>
        <begin position="66"/>
        <end position="100"/>
    </location>
</feature>